<keyword evidence="1" id="KW-0472">Membrane</keyword>
<keyword evidence="1" id="KW-0812">Transmembrane</keyword>
<dbReference type="EMBL" id="PEYO01000013">
    <property type="protein sequence ID" value="PIU03617.1"/>
    <property type="molecule type" value="Genomic_DNA"/>
</dbReference>
<accession>A0A2M6XDB9</accession>
<proteinExistence type="predicted"/>
<dbReference type="Proteomes" id="UP000228996">
    <property type="component" value="Unassembled WGS sequence"/>
</dbReference>
<gene>
    <name evidence="2" type="ORF">COT44_02375</name>
</gene>
<protein>
    <submittedName>
        <fullName evidence="2">Uncharacterized protein</fullName>
    </submittedName>
</protein>
<evidence type="ECO:0000256" key="1">
    <source>
        <dbReference type="SAM" id="Phobius"/>
    </source>
</evidence>
<sequence length="517" mass="59575">MLNKQSQTLLDNFQASAQLKNPSDQGVTVSRTVSAAAVLYEAARNAVEFRAEHLIRRAAIERILRRRLIIKSTGSGIAEALIKELLWARYLENGHIPILKIDEIQETIDKYIALKTEVCKLTKNSDYANWLTGIASCEIEKKLAPAPNREALINFVYQSLKNEITLENERDQKSKNIQVYIAVHRAYAQSDEPVIRFQLFQSKYPDWIDQGPEEAVKIAKDFEKTYQEIEKELNHPAKDRLKRFIKRECAPFLVIRDLVEEDPVNFPVILTDPDLLQKKAEALLSKRYLETQTKLRRAATRSIIYIFLTKMVLAILIEVPFDLLVRKTNLLAITINTIFPPALMFVATANIGLPDNQNTQRVIDRIKNYLYEEIPTNHNIQIKVSKPSSTAFTIVYSLTFILIFGLIIAFLNRLGFSIVSKGIFLFFLCVVSFFSYRVRLDTKDYVIMEKESALTPIGDFIFLPILRVGQWLSGELSQINFLIFIFDFIIEAPFKAFFNVAEEWIHFVRIKKEEIIV</sequence>
<comment type="caution">
    <text evidence="2">The sequence shown here is derived from an EMBL/GenBank/DDBJ whole genome shotgun (WGS) entry which is preliminary data.</text>
</comment>
<feature type="transmembrane region" description="Helical" evidence="1">
    <location>
        <begin position="418"/>
        <end position="438"/>
    </location>
</feature>
<dbReference type="AlphaFoldDB" id="A0A2M6XDB9"/>
<organism evidence="2 3">
    <name type="scientific">Candidatus Shapirobacteria bacterium CG08_land_8_20_14_0_20_39_18</name>
    <dbReference type="NCBI Taxonomy" id="1974883"/>
    <lineage>
        <taxon>Bacteria</taxon>
        <taxon>Candidatus Shapironibacteriota</taxon>
    </lineage>
</organism>
<name>A0A2M6XDB9_9BACT</name>
<feature type="transmembrane region" description="Helical" evidence="1">
    <location>
        <begin position="330"/>
        <end position="353"/>
    </location>
</feature>
<feature type="transmembrane region" description="Helical" evidence="1">
    <location>
        <begin position="391"/>
        <end position="412"/>
    </location>
</feature>
<reference evidence="3" key="1">
    <citation type="submission" date="2017-09" db="EMBL/GenBank/DDBJ databases">
        <title>Depth-based differentiation of microbial function through sediment-hosted aquifers and enrichment of novel symbionts in the deep terrestrial subsurface.</title>
        <authorList>
            <person name="Probst A.J."/>
            <person name="Ladd B."/>
            <person name="Jarett J.K."/>
            <person name="Geller-Mcgrath D.E."/>
            <person name="Sieber C.M.K."/>
            <person name="Emerson J.B."/>
            <person name="Anantharaman K."/>
            <person name="Thomas B.C."/>
            <person name="Malmstrom R."/>
            <person name="Stieglmeier M."/>
            <person name="Klingl A."/>
            <person name="Woyke T."/>
            <person name="Ryan C.M."/>
            <person name="Banfield J.F."/>
        </authorList>
    </citation>
    <scope>NUCLEOTIDE SEQUENCE [LARGE SCALE GENOMIC DNA]</scope>
</reference>
<evidence type="ECO:0000313" key="2">
    <source>
        <dbReference type="EMBL" id="PIU03617.1"/>
    </source>
</evidence>
<evidence type="ECO:0000313" key="3">
    <source>
        <dbReference type="Proteomes" id="UP000228996"/>
    </source>
</evidence>
<keyword evidence="1" id="KW-1133">Transmembrane helix</keyword>
<feature type="transmembrane region" description="Helical" evidence="1">
    <location>
        <begin position="303"/>
        <end position="324"/>
    </location>
</feature>